<proteinExistence type="predicted"/>
<dbReference type="GO" id="GO:0005524">
    <property type="term" value="F:ATP binding"/>
    <property type="evidence" value="ECO:0007669"/>
    <property type="project" value="InterPro"/>
</dbReference>
<dbReference type="AlphaFoldDB" id="A0A226EJJ1"/>
<protein>
    <submittedName>
        <fullName evidence="2">Suppressor protein of bem1/bed5 double mutants</fullName>
    </submittedName>
</protein>
<organism evidence="2 3">
    <name type="scientific">Folsomia candida</name>
    <name type="common">Springtail</name>
    <dbReference type="NCBI Taxonomy" id="158441"/>
    <lineage>
        <taxon>Eukaryota</taxon>
        <taxon>Metazoa</taxon>
        <taxon>Ecdysozoa</taxon>
        <taxon>Arthropoda</taxon>
        <taxon>Hexapoda</taxon>
        <taxon>Collembola</taxon>
        <taxon>Entomobryomorpha</taxon>
        <taxon>Isotomoidea</taxon>
        <taxon>Isotomidae</taxon>
        <taxon>Proisotominae</taxon>
        <taxon>Folsomia</taxon>
    </lineage>
</organism>
<evidence type="ECO:0000313" key="2">
    <source>
        <dbReference type="EMBL" id="OXA57287.1"/>
    </source>
</evidence>
<evidence type="ECO:0000313" key="3">
    <source>
        <dbReference type="Proteomes" id="UP000198287"/>
    </source>
</evidence>
<dbReference type="STRING" id="158441.A0A226EJJ1"/>
<dbReference type="Gene3D" id="1.10.8.60">
    <property type="match status" value="1"/>
</dbReference>
<dbReference type="InterPro" id="IPR003959">
    <property type="entry name" value="ATPase_AAA_core"/>
</dbReference>
<accession>A0A226EJJ1</accession>
<dbReference type="PANTHER" id="PTHR23074">
    <property type="entry name" value="AAA DOMAIN-CONTAINING"/>
    <property type="match status" value="1"/>
</dbReference>
<dbReference type="OMA" id="THKFHAR"/>
<dbReference type="Gene3D" id="3.40.50.300">
    <property type="entry name" value="P-loop containing nucleotide triphosphate hydrolases"/>
    <property type="match status" value="1"/>
</dbReference>
<reference evidence="2 3" key="1">
    <citation type="submission" date="2015-12" db="EMBL/GenBank/DDBJ databases">
        <title>The genome of Folsomia candida.</title>
        <authorList>
            <person name="Faddeeva A."/>
            <person name="Derks M.F."/>
            <person name="Anvar Y."/>
            <person name="Smit S."/>
            <person name="Van Straalen N."/>
            <person name="Roelofs D."/>
        </authorList>
    </citation>
    <scope>NUCLEOTIDE SEQUENCE [LARGE SCALE GENOMIC DNA]</scope>
    <source>
        <strain evidence="2 3">VU population</strain>
        <tissue evidence="2">Whole body</tissue>
    </source>
</reference>
<keyword evidence="3" id="KW-1185">Reference proteome</keyword>
<dbReference type="InterPro" id="IPR050304">
    <property type="entry name" value="MT-severing_AAA_ATPase"/>
</dbReference>
<name>A0A226EJJ1_FOLCA</name>
<dbReference type="InterPro" id="IPR027417">
    <property type="entry name" value="P-loop_NTPase"/>
</dbReference>
<sequence length="301" mass="34841">MAEEGLLHKLTAFLNSCTIKPQWSHFTWDKVIGSEDAKRELYRNIVLPHKLLELPRYYEECKIPTPGDVMLEGEPGTGKTKMAYTAASTCKVDFFCQVNCVEMFANFGIESSLFIRLLFQTAKKHKRSVIYFRNMDCFEYDCNWIILPAKSELKYQMEFWQERFRFVQGRLESLSVIGAARNVRNLDPVILNRFGSRIVVSLPNPKHRLQMLLMFIGQAHTSMYDKDWKILVDRTDGFTGRQLKTLCQNVVKTAKVYTLSAESQDTEQICISLDSFSRWVSINQSVQQQKDCQTLRSLVTG</sequence>
<dbReference type="Proteomes" id="UP000198287">
    <property type="component" value="Unassembled WGS sequence"/>
</dbReference>
<comment type="caution">
    <text evidence="2">The sequence shown here is derived from an EMBL/GenBank/DDBJ whole genome shotgun (WGS) entry which is preliminary data.</text>
</comment>
<dbReference type="PANTHER" id="PTHR23074:SF83">
    <property type="entry name" value="VACUOLAR PROTEIN SORTING-ASSOCIATED PROTEIN 4A"/>
    <property type="match status" value="1"/>
</dbReference>
<feature type="domain" description="ATPase AAA-type core" evidence="1">
    <location>
        <begin position="69"/>
        <end position="201"/>
    </location>
</feature>
<dbReference type="Pfam" id="PF00004">
    <property type="entry name" value="AAA"/>
    <property type="match status" value="1"/>
</dbReference>
<dbReference type="GO" id="GO:0016887">
    <property type="term" value="F:ATP hydrolysis activity"/>
    <property type="evidence" value="ECO:0007669"/>
    <property type="project" value="InterPro"/>
</dbReference>
<dbReference type="SUPFAM" id="SSF52540">
    <property type="entry name" value="P-loop containing nucleoside triphosphate hydrolases"/>
    <property type="match status" value="1"/>
</dbReference>
<gene>
    <name evidence="2" type="ORF">Fcan01_08357</name>
</gene>
<dbReference type="EMBL" id="LNIX01000003">
    <property type="protein sequence ID" value="OXA57287.1"/>
    <property type="molecule type" value="Genomic_DNA"/>
</dbReference>
<evidence type="ECO:0000259" key="1">
    <source>
        <dbReference type="Pfam" id="PF00004"/>
    </source>
</evidence>